<evidence type="ECO:0000256" key="1">
    <source>
        <dbReference type="SAM" id="Coils"/>
    </source>
</evidence>
<feature type="coiled-coil region" evidence="1">
    <location>
        <begin position="62"/>
        <end position="89"/>
    </location>
</feature>
<feature type="compositionally biased region" description="Basic and acidic residues" evidence="2">
    <location>
        <begin position="259"/>
        <end position="269"/>
    </location>
</feature>
<dbReference type="RefSeq" id="XP_015935306.1">
    <property type="nucleotide sequence ID" value="XM_016079820.1"/>
</dbReference>
<reference evidence="4" key="2">
    <citation type="submission" date="2025-08" db="UniProtKB">
        <authorList>
            <consortium name="RefSeq"/>
        </authorList>
    </citation>
    <scope>IDENTIFICATION</scope>
    <source>
        <tissue evidence="4">Whole plant</tissue>
    </source>
</reference>
<feature type="region of interest" description="Disordered" evidence="2">
    <location>
        <begin position="259"/>
        <end position="317"/>
    </location>
</feature>
<keyword evidence="3" id="KW-1185">Reference proteome</keyword>
<dbReference type="Proteomes" id="UP000515211">
    <property type="component" value="Chromosome 8"/>
</dbReference>
<feature type="compositionally biased region" description="Polar residues" evidence="2">
    <location>
        <begin position="231"/>
        <end position="242"/>
    </location>
</feature>
<evidence type="ECO:0000313" key="4">
    <source>
        <dbReference type="RefSeq" id="XP_015935306.1"/>
    </source>
</evidence>
<sequence length="317" mass="36723">MDGELLYEAWERYKALLMKTAEEAQNLIHMVANNQYFFTHQRQRQPSQRKGVLEFEGVDTILAQTKQMHQQLQQQMEIMDKKIDGLQSAAVNTQSQPQTAHRWNKSEESLGTFNYEKQCPEQAQYMNNTSSSFQHNFHGDAHKAPWKTHSNSRWGEHQNQGQRDSNSDSLSNTNNQSYSSNNINQFKNPQNTHYQSHNNSQNHQNNSSTSTFHPQNNSTNSSNNFQPQPSHFTQPQPNPDTQRISSMEMMMEKLIRNQEAARKDQEMASKDQQASIRNLERHMEQMDKQIVEMGEKQSNASPSATRDHPRDKGKATK</sequence>
<feature type="compositionally biased region" description="Basic and acidic residues" evidence="2">
    <location>
        <begin position="278"/>
        <end position="295"/>
    </location>
</feature>
<dbReference type="GeneID" id="107461333"/>
<evidence type="ECO:0000256" key="2">
    <source>
        <dbReference type="SAM" id="MobiDB-lite"/>
    </source>
</evidence>
<evidence type="ECO:0000313" key="3">
    <source>
        <dbReference type="Proteomes" id="UP000515211"/>
    </source>
</evidence>
<keyword evidence="1" id="KW-0175">Coiled coil</keyword>
<name>A0A6P4B7X4_ARADU</name>
<organism evidence="3 4">
    <name type="scientific">Arachis duranensis</name>
    <name type="common">Wild peanut</name>
    <dbReference type="NCBI Taxonomy" id="130453"/>
    <lineage>
        <taxon>Eukaryota</taxon>
        <taxon>Viridiplantae</taxon>
        <taxon>Streptophyta</taxon>
        <taxon>Embryophyta</taxon>
        <taxon>Tracheophyta</taxon>
        <taxon>Spermatophyta</taxon>
        <taxon>Magnoliopsida</taxon>
        <taxon>eudicotyledons</taxon>
        <taxon>Gunneridae</taxon>
        <taxon>Pentapetalae</taxon>
        <taxon>rosids</taxon>
        <taxon>fabids</taxon>
        <taxon>Fabales</taxon>
        <taxon>Fabaceae</taxon>
        <taxon>Papilionoideae</taxon>
        <taxon>50 kb inversion clade</taxon>
        <taxon>dalbergioids sensu lato</taxon>
        <taxon>Dalbergieae</taxon>
        <taxon>Pterocarpus clade</taxon>
        <taxon>Arachis</taxon>
    </lineage>
</organism>
<accession>A0A6P4B7X4</accession>
<gene>
    <name evidence="4" type="primary">LOC107461333</name>
</gene>
<feature type="compositionally biased region" description="Low complexity" evidence="2">
    <location>
        <begin position="167"/>
        <end position="230"/>
    </location>
</feature>
<reference evidence="3" key="1">
    <citation type="journal article" date="2016" name="Nat. Genet.">
        <title>The genome sequences of Arachis duranensis and Arachis ipaensis, the diploid ancestors of cultivated peanut.</title>
        <authorList>
            <person name="Bertioli D.J."/>
            <person name="Cannon S.B."/>
            <person name="Froenicke L."/>
            <person name="Huang G."/>
            <person name="Farmer A.D."/>
            <person name="Cannon E.K."/>
            <person name="Liu X."/>
            <person name="Gao D."/>
            <person name="Clevenger J."/>
            <person name="Dash S."/>
            <person name="Ren L."/>
            <person name="Moretzsohn M.C."/>
            <person name="Shirasawa K."/>
            <person name="Huang W."/>
            <person name="Vidigal B."/>
            <person name="Abernathy B."/>
            <person name="Chu Y."/>
            <person name="Niederhuth C.E."/>
            <person name="Umale P."/>
            <person name="Araujo A.C."/>
            <person name="Kozik A."/>
            <person name="Kim K.D."/>
            <person name="Burow M.D."/>
            <person name="Varshney R.K."/>
            <person name="Wang X."/>
            <person name="Zhang X."/>
            <person name="Barkley N."/>
            <person name="Guimaraes P.M."/>
            <person name="Isobe S."/>
            <person name="Guo B."/>
            <person name="Liao B."/>
            <person name="Stalker H.T."/>
            <person name="Schmitz R.J."/>
            <person name="Scheffler B.E."/>
            <person name="Leal-Bertioli S.C."/>
            <person name="Xun X."/>
            <person name="Jackson S.A."/>
            <person name="Michelmore R."/>
            <person name="Ozias-Akins P."/>
        </authorList>
    </citation>
    <scope>NUCLEOTIDE SEQUENCE [LARGE SCALE GENOMIC DNA]</scope>
    <source>
        <strain evidence="3">cv. V14167</strain>
    </source>
</reference>
<dbReference type="KEGG" id="adu:107461333"/>
<proteinExistence type="predicted"/>
<feature type="compositionally biased region" description="Polar residues" evidence="2">
    <location>
        <begin position="148"/>
        <end position="164"/>
    </location>
</feature>
<dbReference type="AlphaFoldDB" id="A0A6P4B7X4"/>
<feature type="compositionally biased region" description="Basic and acidic residues" evidence="2">
    <location>
        <begin position="305"/>
        <end position="317"/>
    </location>
</feature>
<protein>
    <submittedName>
        <fullName evidence="4">Uncharacterized protein LOC107461333</fullName>
    </submittedName>
</protein>
<feature type="region of interest" description="Disordered" evidence="2">
    <location>
        <begin position="130"/>
        <end position="242"/>
    </location>
</feature>